<dbReference type="RefSeq" id="WP_379954823.1">
    <property type="nucleotide sequence ID" value="NZ_JAUYVI010000002.1"/>
</dbReference>
<keyword evidence="10" id="KW-1185">Reference proteome</keyword>
<dbReference type="Pfam" id="PF03547">
    <property type="entry name" value="Mem_trans"/>
    <property type="match status" value="1"/>
</dbReference>
<dbReference type="EMBL" id="JAUYVI010000002">
    <property type="protein sequence ID" value="MDQ7247422.1"/>
    <property type="molecule type" value="Genomic_DNA"/>
</dbReference>
<dbReference type="PANTHER" id="PTHR36838">
    <property type="entry name" value="AUXIN EFFLUX CARRIER FAMILY PROTEIN"/>
    <property type="match status" value="1"/>
</dbReference>
<evidence type="ECO:0000256" key="6">
    <source>
        <dbReference type="ARBA" id="ARBA00022989"/>
    </source>
</evidence>
<comment type="similarity">
    <text evidence="2">Belongs to the auxin efflux carrier (TC 2.A.69) family.</text>
</comment>
<evidence type="ECO:0000256" key="4">
    <source>
        <dbReference type="ARBA" id="ARBA00022475"/>
    </source>
</evidence>
<gene>
    <name evidence="9" type="ORF">Q8A70_07075</name>
</gene>
<accession>A0ABU0YJP0</accession>
<feature type="transmembrane region" description="Helical" evidence="8">
    <location>
        <begin position="120"/>
        <end position="143"/>
    </location>
</feature>
<comment type="caution">
    <text evidence="9">The sequence shown here is derived from an EMBL/GenBank/DDBJ whole genome shotgun (WGS) entry which is preliminary data.</text>
</comment>
<dbReference type="InterPro" id="IPR004776">
    <property type="entry name" value="Mem_transp_PIN-like"/>
</dbReference>
<organism evidence="9 10">
    <name type="scientific">Dongia sedimenti</name>
    <dbReference type="NCBI Taxonomy" id="3064282"/>
    <lineage>
        <taxon>Bacteria</taxon>
        <taxon>Pseudomonadati</taxon>
        <taxon>Pseudomonadota</taxon>
        <taxon>Alphaproteobacteria</taxon>
        <taxon>Rhodospirillales</taxon>
        <taxon>Dongiaceae</taxon>
        <taxon>Dongia</taxon>
    </lineage>
</organism>
<evidence type="ECO:0000313" key="10">
    <source>
        <dbReference type="Proteomes" id="UP001230156"/>
    </source>
</evidence>
<evidence type="ECO:0000256" key="1">
    <source>
        <dbReference type="ARBA" id="ARBA00004651"/>
    </source>
</evidence>
<feature type="transmembrane region" description="Helical" evidence="8">
    <location>
        <begin position="211"/>
        <end position="232"/>
    </location>
</feature>
<evidence type="ECO:0000256" key="8">
    <source>
        <dbReference type="SAM" id="Phobius"/>
    </source>
</evidence>
<feature type="transmembrane region" description="Helical" evidence="8">
    <location>
        <begin position="238"/>
        <end position="257"/>
    </location>
</feature>
<comment type="subcellular location">
    <subcellularLocation>
        <location evidence="1">Cell membrane</location>
        <topology evidence="1">Multi-pass membrane protein</topology>
    </subcellularLocation>
</comment>
<evidence type="ECO:0000256" key="5">
    <source>
        <dbReference type="ARBA" id="ARBA00022692"/>
    </source>
</evidence>
<sequence>MLEQLAAVILPVVIIAAIGYAWSRFSRPFDNALVTQLVSMIGSPCLVASSLTSLHVQPESLGLMALATILVFSGMFVLGFLVLKVMGLPMHSYLPAVVFSNAGNMGLPLALFAFGDSGLALAVVYFAFSATLQFTAGMSIAAGTTSVKHLVRMPVLYAVGASFLFIVTGVQVPTFIANTLEILGGLTIPLMLLALGVSLASLRIRSLPRNLFLSLVRMIGGFALSFLVSWALDLPPMARGVLLIQASMPVAVFNYLFAQYYNRRPEDVAAMVIISTLLSFGTLPFLIYYVLSAAQ</sequence>
<keyword evidence="6 8" id="KW-1133">Transmembrane helix</keyword>
<feature type="transmembrane region" description="Helical" evidence="8">
    <location>
        <begin position="6"/>
        <end position="25"/>
    </location>
</feature>
<keyword evidence="5 8" id="KW-0812">Transmembrane</keyword>
<dbReference type="Gene3D" id="1.20.1530.20">
    <property type="match status" value="1"/>
</dbReference>
<evidence type="ECO:0000313" key="9">
    <source>
        <dbReference type="EMBL" id="MDQ7247422.1"/>
    </source>
</evidence>
<feature type="transmembrane region" description="Helical" evidence="8">
    <location>
        <begin position="269"/>
        <end position="291"/>
    </location>
</feature>
<keyword evidence="7 8" id="KW-0472">Membrane</keyword>
<reference evidence="10" key="1">
    <citation type="submission" date="2023-08" db="EMBL/GenBank/DDBJ databases">
        <title>Rhodospirillaceae gen. nov., a novel taxon isolated from the Yangtze River Yuezi River estuary sludge.</title>
        <authorList>
            <person name="Ruan L."/>
        </authorList>
    </citation>
    <scope>NUCLEOTIDE SEQUENCE [LARGE SCALE GENOMIC DNA]</scope>
    <source>
        <strain evidence="10">R-7</strain>
    </source>
</reference>
<dbReference type="PANTHER" id="PTHR36838:SF1">
    <property type="entry name" value="SLR1864 PROTEIN"/>
    <property type="match status" value="1"/>
</dbReference>
<protein>
    <submittedName>
        <fullName evidence="9">AEC family transporter</fullName>
    </submittedName>
</protein>
<keyword evidence="4" id="KW-1003">Cell membrane</keyword>
<keyword evidence="3" id="KW-0813">Transport</keyword>
<name>A0ABU0YJP0_9PROT</name>
<feature type="transmembrane region" description="Helical" evidence="8">
    <location>
        <begin position="182"/>
        <end position="204"/>
    </location>
</feature>
<evidence type="ECO:0000256" key="3">
    <source>
        <dbReference type="ARBA" id="ARBA00022448"/>
    </source>
</evidence>
<dbReference type="Proteomes" id="UP001230156">
    <property type="component" value="Unassembled WGS sequence"/>
</dbReference>
<evidence type="ECO:0000256" key="7">
    <source>
        <dbReference type="ARBA" id="ARBA00023136"/>
    </source>
</evidence>
<dbReference type="InterPro" id="IPR038770">
    <property type="entry name" value="Na+/solute_symporter_sf"/>
</dbReference>
<proteinExistence type="inferred from homology"/>
<evidence type="ECO:0000256" key="2">
    <source>
        <dbReference type="ARBA" id="ARBA00010145"/>
    </source>
</evidence>
<feature type="transmembrane region" description="Helical" evidence="8">
    <location>
        <begin position="155"/>
        <end position="176"/>
    </location>
</feature>
<feature type="transmembrane region" description="Helical" evidence="8">
    <location>
        <begin position="37"/>
        <end position="56"/>
    </location>
</feature>
<feature type="transmembrane region" description="Helical" evidence="8">
    <location>
        <begin position="62"/>
        <end position="81"/>
    </location>
</feature>